<dbReference type="Proteomes" id="UP000215367">
    <property type="component" value="Unassembled WGS sequence"/>
</dbReference>
<dbReference type="GO" id="GO:0016740">
    <property type="term" value="F:transferase activity"/>
    <property type="evidence" value="ECO:0007669"/>
    <property type="project" value="UniProtKB-KW"/>
</dbReference>
<dbReference type="Pfam" id="PF13489">
    <property type="entry name" value="Methyltransf_23"/>
    <property type="match status" value="1"/>
</dbReference>
<dbReference type="EMBL" id="NOWT01000023">
    <property type="protein sequence ID" value="OYD82350.1"/>
    <property type="molecule type" value="Genomic_DNA"/>
</dbReference>
<geneLocation type="plasmid" evidence="3">
    <name>unnamed</name>
</geneLocation>
<dbReference type="RefSeq" id="WP_094305541.1">
    <property type="nucleotide sequence ID" value="NZ_NOWT01000023.1"/>
</dbReference>
<proteinExistence type="predicted"/>
<dbReference type="SUPFAM" id="SSF48295">
    <property type="entry name" value="TrpR-like"/>
    <property type="match status" value="1"/>
</dbReference>
<comment type="caution">
    <text evidence="3">The sequence shown here is derived from an EMBL/GenBank/DDBJ whole genome shotgun (WGS) entry which is preliminary data.</text>
</comment>
<accession>A0A235H942</accession>
<dbReference type="InterPro" id="IPR010921">
    <property type="entry name" value="Trp_repressor/repl_initiator"/>
</dbReference>
<dbReference type="AlphaFoldDB" id="A0A235H942"/>
<keyword evidence="3" id="KW-0614">Plasmid</keyword>
<reference evidence="3 4" key="1">
    <citation type="submission" date="2017-07" db="EMBL/GenBank/DDBJ databases">
        <title>Whole genome sequence of Azospirillum brasilense 2A1, a potential biofertilizer strain.</title>
        <authorList>
            <person name="Fontana C.A."/>
            <person name="Toffoli L.M."/>
            <person name="Salazar S.M."/>
            <person name="Puglisi E."/>
            <person name="Pedraza R."/>
            <person name="Bassi D."/>
            <person name="Cocconcelli P.S."/>
        </authorList>
    </citation>
    <scope>NUCLEOTIDE SEQUENCE [LARGE SCALE GENOMIC DNA]</scope>
    <source>
        <strain evidence="3 4">2A1</strain>
        <plasmid evidence="3">unnamed</plasmid>
    </source>
</reference>
<sequence>MPPIPPPYSTDFIRSVVLETLRETLDVAPAAARHGLEPGLVAGWVEQALRGIADPTAGAPPSGEPLSPTPMRWTPALVSRFWDMVAQTRLTDLSFSKLSGPYLLQVIRAALAPGGRHLDYGAGDGHLARLLTTQGFPTAVFEPSEQRLAASRSTMTEAEGFLGVAGSSAEPFDVIMMIEVIEHVLDEDMNETMARVHRLLQPEGTLIVTTPDSEALDFGICCDPVSGRTFHRWQHVRSFTRDNLVELLDRYGFEPVVVHAVEFSERVFGPCGGGLHTDPTFANLFNTPRPLRVGDGTSLVYIGRKKGARKPGAWRDSGSSWINRQLTVEASTHLRVIDTLSGMAPPPDDTLGRVAVPAAAMRPVKGHGWEIDYADLGLSDAIVSPADVERVRIFENALPLGPIQQELEAVCTLGRGRFQAQERAICFSSSDNCPPPQSGRDYSLTYKRRPTSR</sequence>
<evidence type="ECO:0000256" key="1">
    <source>
        <dbReference type="ARBA" id="ARBA00022679"/>
    </source>
</evidence>
<evidence type="ECO:0000256" key="2">
    <source>
        <dbReference type="SAM" id="MobiDB-lite"/>
    </source>
</evidence>
<evidence type="ECO:0000313" key="3">
    <source>
        <dbReference type="EMBL" id="OYD82350.1"/>
    </source>
</evidence>
<dbReference type="PANTHER" id="PTHR43861">
    <property type="entry name" value="TRANS-ACONITATE 2-METHYLTRANSFERASE-RELATED"/>
    <property type="match status" value="1"/>
</dbReference>
<evidence type="ECO:0008006" key="5">
    <source>
        <dbReference type="Google" id="ProtNLM"/>
    </source>
</evidence>
<evidence type="ECO:0000313" key="4">
    <source>
        <dbReference type="Proteomes" id="UP000215367"/>
    </source>
</evidence>
<organism evidence="3 4">
    <name type="scientific">Azospirillum brasilense</name>
    <dbReference type="NCBI Taxonomy" id="192"/>
    <lineage>
        <taxon>Bacteria</taxon>
        <taxon>Pseudomonadati</taxon>
        <taxon>Pseudomonadota</taxon>
        <taxon>Alphaproteobacteria</taxon>
        <taxon>Rhodospirillales</taxon>
        <taxon>Azospirillaceae</taxon>
        <taxon>Azospirillum</taxon>
    </lineage>
</organism>
<gene>
    <name evidence="3" type="ORF">CHT98_21620</name>
</gene>
<feature type="region of interest" description="Disordered" evidence="2">
    <location>
        <begin position="429"/>
        <end position="453"/>
    </location>
</feature>
<keyword evidence="1" id="KW-0808">Transferase</keyword>
<dbReference type="Gene3D" id="3.40.50.150">
    <property type="entry name" value="Vaccinia Virus protein VP39"/>
    <property type="match status" value="1"/>
</dbReference>
<dbReference type="PANTHER" id="PTHR43861:SF3">
    <property type="entry name" value="PUTATIVE (AFU_ORTHOLOGUE AFUA_2G14390)-RELATED"/>
    <property type="match status" value="1"/>
</dbReference>
<dbReference type="InterPro" id="IPR029063">
    <property type="entry name" value="SAM-dependent_MTases_sf"/>
</dbReference>
<protein>
    <recommendedName>
        <fullName evidence="5">Methyltransferase domain-containing protein</fullName>
    </recommendedName>
</protein>
<dbReference type="SUPFAM" id="SSF53335">
    <property type="entry name" value="S-adenosyl-L-methionine-dependent methyltransferases"/>
    <property type="match status" value="1"/>
</dbReference>
<name>A0A235H942_AZOBR</name>
<dbReference type="GO" id="GO:0043565">
    <property type="term" value="F:sequence-specific DNA binding"/>
    <property type="evidence" value="ECO:0007669"/>
    <property type="project" value="InterPro"/>
</dbReference>